<dbReference type="InterPro" id="IPR015421">
    <property type="entry name" value="PyrdxlP-dep_Trfase_major"/>
</dbReference>
<dbReference type="PANTHER" id="PTHR30244">
    <property type="entry name" value="TRANSAMINASE"/>
    <property type="match status" value="1"/>
</dbReference>
<keyword evidence="1" id="KW-0663">Pyridoxal phosphate</keyword>
<dbReference type="Pfam" id="PF01041">
    <property type="entry name" value="DegT_DnrJ_EryC1"/>
    <property type="match status" value="1"/>
</dbReference>
<dbReference type="Proteomes" id="UP000053462">
    <property type="component" value="Unassembled WGS sequence"/>
</dbReference>
<dbReference type="SUPFAM" id="SSF53383">
    <property type="entry name" value="PLP-dependent transferases"/>
    <property type="match status" value="1"/>
</dbReference>
<dbReference type="InterPro" id="IPR000653">
    <property type="entry name" value="DegT/StrS_aminotransferase"/>
</dbReference>
<dbReference type="GO" id="GO:0000271">
    <property type="term" value="P:polysaccharide biosynthetic process"/>
    <property type="evidence" value="ECO:0007669"/>
    <property type="project" value="TreeGrafter"/>
</dbReference>
<comment type="similarity">
    <text evidence="1">Belongs to the DegT/DnrJ/EryC1 family.</text>
</comment>
<dbReference type="InterPro" id="IPR015424">
    <property type="entry name" value="PyrdxlP-dep_Trfase"/>
</dbReference>
<dbReference type="Gene3D" id="3.40.640.10">
    <property type="entry name" value="Type I PLP-dependent aspartate aminotransferase-like (Major domain)"/>
    <property type="match status" value="1"/>
</dbReference>
<dbReference type="Gene3D" id="3.90.1150.10">
    <property type="entry name" value="Aspartate Aminotransferase, domain 1"/>
    <property type="match status" value="1"/>
</dbReference>
<evidence type="ECO:0000313" key="3">
    <source>
        <dbReference type="Proteomes" id="UP000053462"/>
    </source>
</evidence>
<dbReference type="EMBL" id="LLYW01000015">
    <property type="protein sequence ID" value="KUH33791.1"/>
    <property type="molecule type" value="Genomic_DNA"/>
</dbReference>
<keyword evidence="2" id="KW-0808">Transferase</keyword>
<dbReference type="CDD" id="cd00616">
    <property type="entry name" value="AHBA_syn"/>
    <property type="match status" value="1"/>
</dbReference>
<dbReference type="STRING" id="227598.APY94_04520"/>
<name>A0A117ITQ1_9EURY</name>
<accession>A0A117ITQ1</accession>
<dbReference type="OrthoDB" id="10355at2157"/>
<reference evidence="2 3" key="1">
    <citation type="submission" date="2015-10" db="EMBL/GenBank/DDBJ databases">
        <title>Draft genome sequence of Thermococcus celericrescens strain DSM 17994.</title>
        <authorList>
            <person name="Hong S.-J."/>
            <person name="Park C.-E."/>
            <person name="Shin J.-H."/>
        </authorList>
    </citation>
    <scope>NUCLEOTIDE SEQUENCE [LARGE SCALE GENOMIC DNA]</scope>
    <source>
        <strain evidence="2 3">DSM 17994</strain>
    </source>
</reference>
<dbReference type="AlphaFoldDB" id="A0A117ITQ1"/>
<gene>
    <name evidence="2" type="ORF">APY94_04520</name>
</gene>
<dbReference type="GO" id="GO:0008483">
    <property type="term" value="F:transaminase activity"/>
    <property type="evidence" value="ECO:0007669"/>
    <property type="project" value="UniProtKB-KW"/>
</dbReference>
<comment type="caution">
    <text evidence="2">The sequence shown here is derived from an EMBL/GenBank/DDBJ whole genome shotgun (WGS) entry which is preliminary data.</text>
</comment>
<keyword evidence="3" id="KW-1185">Reference proteome</keyword>
<dbReference type="PANTHER" id="PTHR30244:SF34">
    <property type="entry name" value="DTDP-4-AMINO-4,6-DIDEOXYGALACTOSE TRANSAMINASE"/>
    <property type="match status" value="1"/>
</dbReference>
<dbReference type="RefSeq" id="WP_058938505.1">
    <property type="nucleotide sequence ID" value="NZ_LLYW01000015.1"/>
</dbReference>
<evidence type="ECO:0000256" key="1">
    <source>
        <dbReference type="RuleBase" id="RU004508"/>
    </source>
</evidence>
<dbReference type="InterPro" id="IPR015422">
    <property type="entry name" value="PyrdxlP-dep_Trfase_small"/>
</dbReference>
<evidence type="ECO:0000313" key="2">
    <source>
        <dbReference type="EMBL" id="KUH33791.1"/>
    </source>
</evidence>
<dbReference type="PIRSF" id="PIRSF000390">
    <property type="entry name" value="PLP_StrS"/>
    <property type="match status" value="1"/>
</dbReference>
<proteinExistence type="inferred from homology"/>
<sequence length="377" mass="43000">MKIPLFKIYWDKNDIAAVEKVIRSGMQWCIGEQVIELERRICEYIGTKYCVTFNSGGSALHALMLTYKFGPGDEIIVPSFTFIATAYSPLYVGARPVFADIEEKTMGLDPEDVKERITPKTRAILAVHYGGMPCKIRELREIAEDYNLILIEDAAEAFGARVKDRHVGTFGDAAIFSFCQNKIFTTSEGGAVVTNDKNIYKRLKLIASYGRITEKDYFTSRATVDYVEVGYNWRLSTILAALGLSQLEKVDRLIELRRKNAHLLNNALRKLKGLYVLDEPEDYFAVYQLYTLRVLDGNKTRDALMEYLSNRGVSTRVYFEPVHKYTVFRSLGYHNVDLPVTEEISSQVLSLPMYPHMTKGEIDYIISSIKDFFEGEN</sequence>
<protein>
    <submittedName>
        <fullName evidence="2">Aminotransferase DegT</fullName>
    </submittedName>
</protein>
<keyword evidence="2" id="KW-0032">Aminotransferase</keyword>
<organism evidence="2 3">
    <name type="scientific">Thermococcus celericrescens</name>
    <dbReference type="NCBI Taxonomy" id="227598"/>
    <lineage>
        <taxon>Archaea</taxon>
        <taxon>Methanobacteriati</taxon>
        <taxon>Methanobacteriota</taxon>
        <taxon>Thermococci</taxon>
        <taxon>Thermococcales</taxon>
        <taxon>Thermococcaceae</taxon>
        <taxon>Thermococcus</taxon>
    </lineage>
</organism>
<dbReference type="GO" id="GO:0030170">
    <property type="term" value="F:pyridoxal phosphate binding"/>
    <property type="evidence" value="ECO:0007669"/>
    <property type="project" value="TreeGrafter"/>
</dbReference>